<reference evidence="1 2" key="1">
    <citation type="submission" date="2021-06" db="EMBL/GenBank/DDBJ databases">
        <authorList>
            <person name="Palmer J.M."/>
        </authorList>
    </citation>
    <scope>NUCLEOTIDE SEQUENCE [LARGE SCALE GENOMIC DNA]</scope>
    <source>
        <strain evidence="1 2">AS_MEX2019</strain>
        <tissue evidence="1">Muscle</tissue>
    </source>
</reference>
<dbReference type="EMBL" id="JAHRIP010035331">
    <property type="protein sequence ID" value="MEQ2293925.1"/>
    <property type="molecule type" value="Genomic_DNA"/>
</dbReference>
<keyword evidence="2" id="KW-1185">Reference proteome</keyword>
<name>A0ABV0YJX2_9TELE</name>
<sequence length="91" mass="10515">MQTLINSQPVKGFLCFPKIHRTHSEYSYAHCCGVRDGVISRVAPHTFHSVHLFSLSYRHTQADSFGLSSYVWFHYVSLDFKSLQVQLIQNI</sequence>
<gene>
    <name evidence="1" type="ORF">AMECASPLE_038468</name>
</gene>
<protein>
    <submittedName>
        <fullName evidence="1">Uncharacterized protein</fullName>
    </submittedName>
</protein>
<accession>A0ABV0YJX2</accession>
<evidence type="ECO:0000313" key="2">
    <source>
        <dbReference type="Proteomes" id="UP001469553"/>
    </source>
</evidence>
<dbReference type="Proteomes" id="UP001469553">
    <property type="component" value="Unassembled WGS sequence"/>
</dbReference>
<organism evidence="1 2">
    <name type="scientific">Ameca splendens</name>
    <dbReference type="NCBI Taxonomy" id="208324"/>
    <lineage>
        <taxon>Eukaryota</taxon>
        <taxon>Metazoa</taxon>
        <taxon>Chordata</taxon>
        <taxon>Craniata</taxon>
        <taxon>Vertebrata</taxon>
        <taxon>Euteleostomi</taxon>
        <taxon>Actinopterygii</taxon>
        <taxon>Neopterygii</taxon>
        <taxon>Teleostei</taxon>
        <taxon>Neoteleostei</taxon>
        <taxon>Acanthomorphata</taxon>
        <taxon>Ovalentaria</taxon>
        <taxon>Atherinomorphae</taxon>
        <taxon>Cyprinodontiformes</taxon>
        <taxon>Goodeidae</taxon>
        <taxon>Ameca</taxon>
    </lineage>
</organism>
<proteinExistence type="predicted"/>
<evidence type="ECO:0000313" key="1">
    <source>
        <dbReference type="EMBL" id="MEQ2293925.1"/>
    </source>
</evidence>
<comment type="caution">
    <text evidence="1">The sequence shown here is derived from an EMBL/GenBank/DDBJ whole genome shotgun (WGS) entry which is preliminary data.</text>
</comment>